<dbReference type="OrthoDB" id="427280at2759"/>
<evidence type="ECO:0000256" key="12">
    <source>
        <dbReference type="ARBA" id="ARBA00039846"/>
    </source>
</evidence>
<dbReference type="CDD" id="cd02981">
    <property type="entry name" value="PDI_b_family"/>
    <property type="match status" value="1"/>
</dbReference>
<reference evidence="19" key="1">
    <citation type="journal article" date="2015" name="PLoS Genet.">
        <title>The dynamic genome and transcriptome of the human fungal pathogen Blastomyces and close relative Emmonsia.</title>
        <authorList>
            <person name="Munoz J.F."/>
            <person name="Gauthier G.M."/>
            <person name="Desjardins C.A."/>
            <person name="Gallo J.E."/>
            <person name="Holder J."/>
            <person name="Sullivan T.D."/>
            <person name="Marty A.J."/>
            <person name="Carmen J.C."/>
            <person name="Chen Z."/>
            <person name="Ding L."/>
            <person name="Gujja S."/>
            <person name="Magrini V."/>
            <person name="Misas E."/>
            <person name="Mitreva M."/>
            <person name="Priest M."/>
            <person name="Saif S."/>
            <person name="Whiston E.A."/>
            <person name="Young S."/>
            <person name="Zeng Q."/>
            <person name="Goldman W.E."/>
            <person name="Mardis E.R."/>
            <person name="Taylor J.W."/>
            <person name="McEwen J.G."/>
            <person name="Clay O.K."/>
            <person name="Klein B.S."/>
            <person name="Cuomo C.A."/>
        </authorList>
    </citation>
    <scope>NUCLEOTIDE SEQUENCE [LARGE SCALE GENOMIC DNA]</scope>
    <source>
        <strain evidence="19">UAMH 139</strain>
    </source>
</reference>
<dbReference type="InterPro" id="IPR005792">
    <property type="entry name" value="Prot_disulphide_isomerase"/>
</dbReference>
<dbReference type="GO" id="GO:0006457">
    <property type="term" value="P:protein folding"/>
    <property type="evidence" value="ECO:0007669"/>
    <property type="project" value="TreeGrafter"/>
</dbReference>
<dbReference type="EMBL" id="LDEV01000369">
    <property type="protein sequence ID" value="KLJ13380.1"/>
    <property type="molecule type" value="Genomic_DNA"/>
</dbReference>
<evidence type="ECO:0000256" key="2">
    <source>
        <dbReference type="ARBA" id="ARBA00002692"/>
    </source>
</evidence>
<keyword evidence="6 15" id="KW-0732">Signal</keyword>
<dbReference type="NCBIfam" id="TIGR01130">
    <property type="entry name" value="ER_PDI_fam"/>
    <property type="match status" value="1"/>
</dbReference>
<dbReference type="PROSITE" id="PS51352">
    <property type="entry name" value="THIOREDOXIN_2"/>
    <property type="match status" value="2"/>
</dbReference>
<keyword evidence="7" id="KW-0677">Repeat</keyword>
<evidence type="ECO:0000259" key="17">
    <source>
        <dbReference type="PROSITE" id="PS51352"/>
    </source>
</evidence>
<dbReference type="InterPro" id="IPR036249">
    <property type="entry name" value="Thioredoxin-like_sf"/>
</dbReference>
<dbReference type="PROSITE" id="PS00194">
    <property type="entry name" value="THIOREDOXIN_1"/>
    <property type="match status" value="2"/>
</dbReference>
<evidence type="ECO:0000256" key="11">
    <source>
        <dbReference type="ARBA" id="ARBA00023284"/>
    </source>
</evidence>
<evidence type="ECO:0000256" key="5">
    <source>
        <dbReference type="ARBA" id="ARBA00012723"/>
    </source>
</evidence>
<feature type="domain" description="Thioredoxin" evidence="17">
    <location>
        <begin position="341"/>
        <end position="472"/>
    </location>
</feature>
<dbReference type="FunFam" id="3.40.30.10:FF:000185">
    <property type="entry name" value="Protein disulfide-isomerase"/>
    <property type="match status" value="1"/>
</dbReference>
<dbReference type="CDD" id="cd02982">
    <property type="entry name" value="PDI_b'_family"/>
    <property type="match status" value="1"/>
</dbReference>
<feature type="chain" id="PRO_5005118398" description="Protein disulfide-isomerase" evidence="15">
    <location>
        <begin position="23"/>
        <end position="529"/>
    </location>
</feature>
<dbReference type="GO" id="GO:0005788">
    <property type="term" value="C:endoplasmic reticulum lumen"/>
    <property type="evidence" value="ECO:0007669"/>
    <property type="project" value="UniProtKB-SubCell"/>
</dbReference>
<dbReference type="GO" id="GO:0034976">
    <property type="term" value="P:response to endoplasmic reticulum stress"/>
    <property type="evidence" value="ECO:0007669"/>
    <property type="project" value="TreeGrafter"/>
</dbReference>
<dbReference type="EC" id="5.3.4.1" evidence="5 15"/>
<dbReference type="FunFam" id="3.40.30.10:FF:000017">
    <property type="entry name" value="Protein disulfide-isomerase A4"/>
    <property type="match status" value="1"/>
</dbReference>
<dbReference type="Pfam" id="PF13848">
    <property type="entry name" value="Thioredoxin_6"/>
    <property type="match status" value="1"/>
</dbReference>
<evidence type="ECO:0000256" key="6">
    <source>
        <dbReference type="ARBA" id="ARBA00022729"/>
    </source>
</evidence>
<dbReference type="NCBIfam" id="TIGR01126">
    <property type="entry name" value="pdi_dom"/>
    <property type="match status" value="2"/>
</dbReference>
<feature type="domain" description="Thioredoxin" evidence="17">
    <location>
        <begin position="7"/>
        <end position="155"/>
    </location>
</feature>
<feature type="disulfide bond" description="Redox-active" evidence="13">
    <location>
        <begin position="56"/>
        <end position="59"/>
    </location>
</feature>
<evidence type="ECO:0000256" key="16">
    <source>
        <dbReference type="SAM" id="MobiDB-lite"/>
    </source>
</evidence>
<dbReference type="Pfam" id="PF00085">
    <property type="entry name" value="Thioredoxin"/>
    <property type="match status" value="2"/>
</dbReference>
<dbReference type="InterPro" id="IPR017937">
    <property type="entry name" value="Thioredoxin_CS"/>
</dbReference>
<dbReference type="CDD" id="cd02961">
    <property type="entry name" value="PDI_a_family"/>
    <property type="match status" value="1"/>
</dbReference>
<dbReference type="AlphaFoldDB" id="A0A0H1BQ01"/>
<feature type="compositionally biased region" description="Low complexity" evidence="16">
    <location>
        <begin position="493"/>
        <end position="503"/>
    </location>
</feature>
<keyword evidence="11 13" id="KW-0676">Redox-active center</keyword>
<dbReference type="SUPFAM" id="SSF52833">
    <property type="entry name" value="Thioredoxin-like"/>
    <property type="match status" value="4"/>
</dbReference>
<dbReference type="Proteomes" id="UP000053573">
    <property type="component" value="Unassembled WGS sequence"/>
</dbReference>
<gene>
    <name evidence="18" type="ORF">EMPG_09407</name>
</gene>
<dbReference type="CDD" id="cd02995">
    <property type="entry name" value="PDI_a_PDI_a'_C"/>
    <property type="match status" value="1"/>
</dbReference>
<dbReference type="GO" id="GO:0051082">
    <property type="term" value="F:unfolded protein binding"/>
    <property type="evidence" value="ECO:0007669"/>
    <property type="project" value="UniProtKB-ARBA"/>
</dbReference>
<comment type="catalytic activity">
    <reaction evidence="1 15">
        <text>Catalyzes the rearrangement of -S-S- bonds in proteins.</text>
        <dbReference type="EC" id="5.3.4.1"/>
    </reaction>
</comment>
<dbReference type="STRING" id="2060906.A0A0H1BQ01"/>
<feature type="region of interest" description="Disordered" evidence="16">
    <location>
        <begin position="474"/>
        <end position="529"/>
    </location>
</feature>
<name>A0A0H1BQ01_9EURO</name>
<evidence type="ECO:0000256" key="1">
    <source>
        <dbReference type="ARBA" id="ARBA00001182"/>
    </source>
</evidence>
<evidence type="ECO:0000256" key="8">
    <source>
        <dbReference type="ARBA" id="ARBA00022824"/>
    </source>
</evidence>
<dbReference type="InterPro" id="IPR013766">
    <property type="entry name" value="Thioredoxin_domain"/>
</dbReference>
<dbReference type="FunFam" id="3.40.30.10:FF:000154">
    <property type="entry name" value="Protein disulfide-isomerase"/>
    <property type="match status" value="1"/>
</dbReference>
<evidence type="ECO:0000256" key="13">
    <source>
        <dbReference type="PIRSR" id="PIRSR605792-51"/>
    </source>
</evidence>
<evidence type="ECO:0000313" key="19">
    <source>
        <dbReference type="Proteomes" id="UP000053573"/>
    </source>
</evidence>
<dbReference type="GO" id="GO:0015035">
    <property type="term" value="F:protein-disulfide reductase activity"/>
    <property type="evidence" value="ECO:0007669"/>
    <property type="project" value="UniProtKB-ARBA"/>
</dbReference>
<evidence type="ECO:0000256" key="4">
    <source>
        <dbReference type="ARBA" id="ARBA00006347"/>
    </source>
</evidence>
<dbReference type="PRINTS" id="PR00421">
    <property type="entry name" value="THIOREDOXIN"/>
</dbReference>
<dbReference type="PANTHER" id="PTHR18929:SF132">
    <property type="entry name" value="PROTEIN DISULFIDE-ISOMERASE A3"/>
    <property type="match status" value="1"/>
</dbReference>
<feature type="disulfide bond" description="Redox-active" evidence="13">
    <location>
        <begin position="391"/>
        <end position="394"/>
    </location>
</feature>
<comment type="function">
    <text evidence="2">Participates in the folding of proteins containing disulfide bonds, may be involved in glycosylation, prolyl hydroxylation and triglyceride transfer.</text>
</comment>
<evidence type="ECO:0000313" key="18">
    <source>
        <dbReference type="EMBL" id="KLJ13380.1"/>
    </source>
</evidence>
<feature type="compositionally biased region" description="Acidic residues" evidence="16">
    <location>
        <begin position="509"/>
        <end position="521"/>
    </location>
</feature>
<dbReference type="Gene3D" id="3.40.30.10">
    <property type="entry name" value="Glutaredoxin"/>
    <property type="match status" value="4"/>
</dbReference>
<keyword evidence="10 15" id="KW-0413">Isomerase</keyword>
<dbReference type="FunFam" id="3.40.30.10:FF:000139">
    <property type="entry name" value="Protein disulfide-isomerase"/>
    <property type="match status" value="1"/>
</dbReference>
<evidence type="ECO:0000256" key="7">
    <source>
        <dbReference type="ARBA" id="ARBA00022737"/>
    </source>
</evidence>
<organism evidence="18 19">
    <name type="scientific">Blastomyces silverae</name>
    <dbReference type="NCBI Taxonomy" id="2060906"/>
    <lineage>
        <taxon>Eukaryota</taxon>
        <taxon>Fungi</taxon>
        <taxon>Dikarya</taxon>
        <taxon>Ascomycota</taxon>
        <taxon>Pezizomycotina</taxon>
        <taxon>Eurotiomycetes</taxon>
        <taxon>Eurotiomycetidae</taxon>
        <taxon>Onygenales</taxon>
        <taxon>Ajellomycetaceae</taxon>
        <taxon>Blastomyces</taxon>
    </lineage>
</organism>
<comment type="caution">
    <text evidence="18">The sequence shown here is derived from an EMBL/GenBank/DDBJ whole genome shotgun (WGS) entry which is preliminary data.</text>
</comment>
<dbReference type="GO" id="GO:0003756">
    <property type="term" value="F:protein disulfide isomerase activity"/>
    <property type="evidence" value="ECO:0007669"/>
    <property type="project" value="UniProtKB-EC"/>
</dbReference>
<dbReference type="PANTHER" id="PTHR18929">
    <property type="entry name" value="PROTEIN DISULFIDE ISOMERASE"/>
    <property type="match status" value="1"/>
</dbReference>
<evidence type="ECO:0000256" key="10">
    <source>
        <dbReference type="ARBA" id="ARBA00023235"/>
    </source>
</evidence>
<evidence type="ECO:0000256" key="14">
    <source>
        <dbReference type="RuleBase" id="RU004208"/>
    </source>
</evidence>
<evidence type="ECO:0000256" key="15">
    <source>
        <dbReference type="RuleBase" id="RU361130"/>
    </source>
</evidence>
<dbReference type="InterPro" id="IPR005788">
    <property type="entry name" value="PDI_thioredoxin-like_dom"/>
</dbReference>
<evidence type="ECO:0000256" key="9">
    <source>
        <dbReference type="ARBA" id="ARBA00023157"/>
    </source>
</evidence>
<feature type="signal peptide" evidence="15">
    <location>
        <begin position="1"/>
        <end position="22"/>
    </location>
</feature>
<proteinExistence type="inferred from homology"/>
<protein>
    <recommendedName>
        <fullName evidence="12 15">Protein disulfide-isomerase</fullName>
        <ecNumber evidence="5 15">5.3.4.1</ecNumber>
    </recommendedName>
</protein>
<evidence type="ECO:0000256" key="3">
    <source>
        <dbReference type="ARBA" id="ARBA00004319"/>
    </source>
</evidence>
<comment type="subcellular location">
    <subcellularLocation>
        <location evidence="3">Endoplasmic reticulum lumen</location>
    </subcellularLocation>
</comment>
<keyword evidence="19" id="KW-1185">Reference proteome</keyword>
<keyword evidence="9 13" id="KW-1015">Disulfide bond</keyword>
<sequence length="529" mass="57806">MRQFRDFAFGLAALGLTALASASEAESDVHVLTKDNFSDFIKSNDLVLAEFYAPWCGHCKALAPEYETAATELKAKNIALAKIDCTTEGELCQEHEVEGYPTLKIFRGLDNVKQYSGPRKSGAITSFMTKQSLPAVSEVTADNIEDVKTLDKIVVIGYFAEDDKASSEIFSAVAEDLRDDFLFAATNDAKLATAEDVKQPSVILYKDFDDRKETFKGDFFQEDISSFVKLASIPLVGEIGPETYAGYMASGIPLAYIFAETPEEREEFATMLKPIAKKHKGAINIGTIDAGAYGAHAGNLNLEPEKFPAFAIQDTANNKKYPFDQTKKITEDVIVKFIEDVLDGKVEPSIKSEPIPESQEGPVTVVVAHNYQDVIIDNDKDVLVEFYAPWCGHCKALAPKYDQLGQLYADNPEFASKVTIAKIDATANDVPDEIQGFPTIKLFPAGSKDSPVDYTGSRTIEDLANFVRDNGKHGVDAYDPAKVTEDGGDVTQKPAAESPASTEAAEKEAEADDSEEPEEPAEPTRHEEL</sequence>
<comment type="similarity">
    <text evidence="4 14">Belongs to the protein disulfide isomerase family.</text>
</comment>
<keyword evidence="8" id="KW-0256">Endoplasmic reticulum</keyword>
<accession>A0A0H1BQ01</accession>